<evidence type="ECO:0000313" key="2">
    <source>
        <dbReference type="Proteomes" id="UP001162992"/>
    </source>
</evidence>
<accession>A0ACC2BAH7</accession>
<dbReference type="EMBL" id="CM055107">
    <property type="protein sequence ID" value="KAJ7526419.1"/>
    <property type="molecule type" value="Genomic_DNA"/>
</dbReference>
<keyword evidence="2" id="KW-1185">Reference proteome</keyword>
<name>A0ACC2BAH7_DIPCM</name>
<evidence type="ECO:0000313" key="1">
    <source>
        <dbReference type="EMBL" id="KAJ7526419.1"/>
    </source>
</evidence>
<sequence>MQEAGNGGEEERSRATSNRCSDCMQEEDMELKWKKVVVEGKKVMLVPYMQEHVATYHAWMQDPALLDATASEPLTLDEEYAMQQSWAEDPLKCTFIILDKERILEKFSPGVPHVEAMAGDVNLYMNDLDDFETAEIEIMIAEVCSRGRGLGKEAVQLMMAFAIDHLKIQRFRAKIGESNGTSLHLFKGLGYEEVGRSLVFKQVTMEKFIKDQFRDNLKVFAASISVFDCI</sequence>
<organism evidence="1 2">
    <name type="scientific">Diphasiastrum complanatum</name>
    <name type="common">Issler's clubmoss</name>
    <name type="synonym">Lycopodium complanatum</name>
    <dbReference type="NCBI Taxonomy" id="34168"/>
    <lineage>
        <taxon>Eukaryota</taxon>
        <taxon>Viridiplantae</taxon>
        <taxon>Streptophyta</taxon>
        <taxon>Embryophyta</taxon>
        <taxon>Tracheophyta</taxon>
        <taxon>Lycopodiopsida</taxon>
        <taxon>Lycopodiales</taxon>
        <taxon>Lycopodiaceae</taxon>
        <taxon>Lycopodioideae</taxon>
        <taxon>Diphasiastrum</taxon>
    </lineage>
</organism>
<gene>
    <name evidence="1" type="ORF">O6H91_16G005500</name>
</gene>
<protein>
    <submittedName>
        <fullName evidence="1">Uncharacterized protein</fullName>
    </submittedName>
</protein>
<dbReference type="Proteomes" id="UP001162992">
    <property type="component" value="Chromosome 16"/>
</dbReference>
<reference evidence="2" key="1">
    <citation type="journal article" date="2024" name="Proc. Natl. Acad. Sci. U.S.A.">
        <title>Extraordinary preservation of gene collinearity over three hundred million years revealed in homosporous lycophytes.</title>
        <authorList>
            <person name="Li C."/>
            <person name="Wickell D."/>
            <person name="Kuo L.Y."/>
            <person name="Chen X."/>
            <person name="Nie B."/>
            <person name="Liao X."/>
            <person name="Peng D."/>
            <person name="Ji J."/>
            <person name="Jenkins J."/>
            <person name="Williams M."/>
            <person name="Shu S."/>
            <person name="Plott C."/>
            <person name="Barry K."/>
            <person name="Rajasekar S."/>
            <person name="Grimwood J."/>
            <person name="Han X."/>
            <person name="Sun S."/>
            <person name="Hou Z."/>
            <person name="He W."/>
            <person name="Dai G."/>
            <person name="Sun C."/>
            <person name="Schmutz J."/>
            <person name="Leebens-Mack J.H."/>
            <person name="Li F.W."/>
            <person name="Wang L."/>
        </authorList>
    </citation>
    <scope>NUCLEOTIDE SEQUENCE [LARGE SCALE GENOMIC DNA]</scope>
    <source>
        <strain evidence="2">cv. PW_Plant_1</strain>
    </source>
</reference>
<comment type="caution">
    <text evidence="1">The sequence shown here is derived from an EMBL/GenBank/DDBJ whole genome shotgun (WGS) entry which is preliminary data.</text>
</comment>
<proteinExistence type="predicted"/>